<evidence type="ECO:0000256" key="1">
    <source>
        <dbReference type="SAM" id="MobiDB-lite"/>
    </source>
</evidence>
<gene>
    <name evidence="2" type="ORF">PVAP13_7NG246800</name>
</gene>
<organism evidence="2 3">
    <name type="scientific">Panicum virgatum</name>
    <name type="common">Blackwell switchgrass</name>
    <dbReference type="NCBI Taxonomy" id="38727"/>
    <lineage>
        <taxon>Eukaryota</taxon>
        <taxon>Viridiplantae</taxon>
        <taxon>Streptophyta</taxon>
        <taxon>Embryophyta</taxon>
        <taxon>Tracheophyta</taxon>
        <taxon>Spermatophyta</taxon>
        <taxon>Magnoliopsida</taxon>
        <taxon>Liliopsida</taxon>
        <taxon>Poales</taxon>
        <taxon>Poaceae</taxon>
        <taxon>PACMAD clade</taxon>
        <taxon>Panicoideae</taxon>
        <taxon>Panicodae</taxon>
        <taxon>Paniceae</taxon>
        <taxon>Panicinae</taxon>
        <taxon>Panicum</taxon>
        <taxon>Panicum sect. Hiantes</taxon>
    </lineage>
</organism>
<feature type="region of interest" description="Disordered" evidence="1">
    <location>
        <begin position="1"/>
        <end position="65"/>
    </location>
</feature>
<keyword evidence="3" id="KW-1185">Reference proteome</keyword>
<protein>
    <submittedName>
        <fullName evidence="2">Uncharacterized protein</fullName>
    </submittedName>
</protein>
<reference evidence="2" key="1">
    <citation type="submission" date="2020-05" db="EMBL/GenBank/DDBJ databases">
        <title>WGS assembly of Panicum virgatum.</title>
        <authorList>
            <person name="Lovell J.T."/>
            <person name="Jenkins J."/>
            <person name="Shu S."/>
            <person name="Juenger T.E."/>
            <person name="Schmutz J."/>
        </authorList>
    </citation>
    <scope>NUCLEOTIDE SEQUENCE</scope>
    <source>
        <strain evidence="2">AP13</strain>
    </source>
</reference>
<sequence length="65" mass="7100">MCASVMPHHVMRGASAASPPPATSKMQSCCPRATRALGRHDCHTAPQESPPPTSKRKRLERSYSR</sequence>
<evidence type="ECO:0000313" key="2">
    <source>
        <dbReference type="EMBL" id="KAG2566739.1"/>
    </source>
</evidence>
<dbReference type="AlphaFoldDB" id="A0A8T0Q268"/>
<proteinExistence type="predicted"/>
<comment type="caution">
    <text evidence="2">The sequence shown here is derived from an EMBL/GenBank/DDBJ whole genome shotgun (WGS) entry which is preliminary data.</text>
</comment>
<accession>A0A8T0Q268</accession>
<dbReference type="Proteomes" id="UP000823388">
    <property type="component" value="Chromosome 7N"/>
</dbReference>
<name>A0A8T0Q268_PANVG</name>
<evidence type="ECO:0000313" key="3">
    <source>
        <dbReference type="Proteomes" id="UP000823388"/>
    </source>
</evidence>
<dbReference type="EMBL" id="CM029050">
    <property type="protein sequence ID" value="KAG2566739.1"/>
    <property type="molecule type" value="Genomic_DNA"/>
</dbReference>